<dbReference type="AlphaFoldDB" id="A0A8H5GBL5"/>
<dbReference type="Pfam" id="PF12937">
    <property type="entry name" value="F-box-like"/>
    <property type="match status" value="1"/>
</dbReference>
<dbReference type="InterPro" id="IPR036047">
    <property type="entry name" value="F-box-like_dom_sf"/>
</dbReference>
<dbReference type="PROSITE" id="PS50181">
    <property type="entry name" value="FBOX"/>
    <property type="match status" value="1"/>
</dbReference>
<evidence type="ECO:0000259" key="1">
    <source>
        <dbReference type="PROSITE" id="PS50181"/>
    </source>
</evidence>
<dbReference type="Gene3D" id="1.20.1280.50">
    <property type="match status" value="1"/>
</dbReference>
<accession>A0A8H5GBL5</accession>
<feature type="domain" description="F-box" evidence="1">
    <location>
        <begin position="4"/>
        <end position="49"/>
    </location>
</feature>
<reference evidence="2 3" key="1">
    <citation type="journal article" date="2020" name="ISME J.">
        <title>Uncovering the hidden diversity of litter-decomposition mechanisms in mushroom-forming fungi.</title>
        <authorList>
            <person name="Floudas D."/>
            <person name="Bentzer J."/>
            <person name="Ahren D."/>
            <person name="Johansson T."/>
            <person name="Persson P."/>
            <person name="Tunlid A."/>
        </authorList>
    </citation>
    <scope>NUCLEOTIDE SEQUENCE [LARGE SCALE GENOMIC DNA]</scope>
    <source>
        <strain evidence="2 3">CBS 146.42</strain>
    </source>
</reference>
<dbReference type="EMBL" id="JAACJO010000002">
    <property type="protein sequence ID" value="KAF5361933.1"/>
    <property type="molecule type" value="Genomic_DNA"/>
</dbReference>
<dbReference type="InterPro" id="IPR001810">
    <property type="entry name" value="F-box_dom"/>
</dbReference>
<dbReference type="SUPFAM" id="SSF81383">
    <property type="entry name" value="F-box domain"/>
    <property type="match status" value="1"/>
</dbReference>
<dbReference type="InterPro" id="IPR032675">
    <property type="entry name" value="LRR_dom_sf"/>
</dbReference>
<comment type="caution">
    <text evidence="2">The sequence shown here is derived from an EMBL/GenBank/DDBJ whole genome shotgun (WGS) entry which is preliminary data.</text>
</comment>
<dbReference type="Proteomes" id="UP000559027">
    <property type="component" value="Unassembled WGS sequence"/>
</dbReference>
<dbReference type="Gene3D" id="3.80.10.10">
    <property type="entry name" value="Ribonuclease Inhibitor"/>
    <property type="match status" value="1"/>
</dbReference>
<gene>
    <name evidence="2" type="ORF">D9756_002629</name>
</gene>
<name>A0A8H5GBL5_9AGAR</name>
<proteinExistence type="predicted"/>
<organism evidence="2 3">
    <name type="scientific">Leucocoprinus leucothites</name>
    <dbReference type="NCBI Taxonomy" id="201217"/>
    <lineage>
        <taxon>Eukaryota</taxon>
        <taxon>Fungi</taxon>
        <taxon>Dikarya</taxon>
        <taxon>Basidiomycota</taxon>
        <taxon>Agaricomycotina</taxon>
        <taxon>Agaricomycetes</taxon>
        <taxon>Agaricomycetidae</taxon>
        <taxon>Agaricales</taxon>
        <taxon>Agaricineae</taxon>
        <taxon>Agaricaceae</taxon>
        <taxon>Leucocoprinus</taxon>
    </lineage>
</organism>
<evidence type="ECO:0000313" key="2">
    <source>
        <dbReference type="EMBL" id="KAF5361933.1"/>
    </source>
</evidence>
<sequence length="374" mass="41554">MAEMPAHSSLPNEILAAIFTHLEPTALTDVARVSRRFNSVAEYLLYTIVAISDVLNDVEQVPRRTVAWCEGMVKRQHLADSVKRLQIRWTGETRGPPTPLLLPICDQLSLAIRTLSSLEYLELFLGPANFASLPRENIHAIERAVFLCSLPALRFCSLGAEYAKGIQPYTAHIASFLAHTPSLLHLRLSDHHSSLNLPPPPHCLPFLQTFRGSAATAASVLPGRPVHYLWLIGQDSDVSRENLLRMTHTTAPIRSLDLSAISSRPLLLRNVSECIPTLRRLRIRLALRHTLHYALSGISLLVGLSSVLGAFPNLVYLDLSPTLEGGHANAADERVLCTEYSRACPSLRTIIFPSRMEWTLDDSYGNQWAMVEPQ</sequence>
<keyword evidence="3" id="KW-1185">Reference proteome</keyword>
<protein>
    <recommendedName>
        <fullName evidence="1">F-box domain-containing protein</fullName>
    </recommendedName>
</protein>
<dbReference type="SUPFAM" id="SSF52047">
    <property type="entry name" value="RNI-like"/>
    <property type="match status" value="1"/>
</dbReference>
<evidence type="ECO:0000313" key="3">
    <source>
        <dbReference type="Proteomes" id="UP000559027"/>
    </source>
</evidence>
<dbReference type="OrthoDB" id="3247499at2759"/>